<evidence type="ECO:0000313" key="1">
    <source>
        <dbReference type="EMBL" id="KAF9756040.1"/>
    </source>
</evidence>
<gene>
    <name evidence="1" type="ORF">IM811_011481</name>
</gene>
<dbReference type="AlphaFoldDB" id="A0A8H7NI42"/>
<dbReference type="Proteomes" id="UP000616885">
    <property type="component" value="Unassembled WGS sequence"/>
</dbReference>
<sequence length="68" mass="7696">MELTELEAKADDIFQNIKLSFGKETLFSFIKNLSQRHLGFESVCYTNQEDVVPDYSGMVSSFLVLGIT</sequence>
<protein>
    <submittedName>
        <fullName evidence="1">Uncharacterized protein</fullName>
    </submittedName>
</protein>
<organism evidence="1 2">
    <name type="scientific">Bionectria ochroleuca</name>
    <name type="common">Gliocladium roseum</name>
    <dbReference type="NCBI Taxonomy" id="29856"/>
    <lineage>
        <taxon>Eukaryota</taxon>
        <taxon>Fungi</taxon>
        <taxon>Dikarya</taxon>
        <taxon>Ascomycota</taxon>
        <taxon>Pezizomycotina</taxon>
        <taxon>Sordariomycetes</taxon>
        <taxon>Hypocreomycetidae</taxon>
        <taxon>Hypocreales</taxon>
        <taxon>Bionectriaceae</taxon>
        <taxon>Clonostachys</taxon>
    </lineage>
</organism>
<accession>A0A8H7NI42</accession>
<reference evidence="1" key="1">
    <citation type="submission" date="2020-10" db="EMBL/GenBank/DDBJ databases">
        <title>High-Quality Genome Resource of Clonostachys rosea strain S41 by Oxford Nanopore Long-Read Sequencing.</title>
        <authorList>
            <person name="Wang H."/>
        </authorList>
    </citation>
    <scope>NUCLEOTIDE SEQUENCE</scope>
    <source>
        <strain evidence="1">S41</strain>
    </source>
</reference>
<proteinExistence type="predicted"/>
<dbReference type="EMBL" id="JADCTT010000003">
    <property type="protein sequence ID" value="KAF9756040.1"/>
    <property type="molecule type" value="Genomic_DNA"/>
</dbReference>
<evidence type="ECO:0000313" key="2">
    <source>
        <dbReference type="Proteomes" id="UP000616885"/>
    </source>
</evidence>
<comment type="caution">
    <text evidence="1">The sequence shown here is derived from an EMBL/GenBank/DDBJ whole genome shotgun (WGS) entry which is preliminary data.</text>
</comment>
<name>A0A8H7NI42_BIOOC</name>